<evidence type="ECO:0000313" key="3">
    <source>
        <dbReference type="Proteomes" id="UP000054270"/>
    </source>
</evidence>
<feature type="transmembrane region" description="Helical" evidence="1">
    <location>
        <begin position="61"/>
        <end position="86"/>
    </location>
</feature>
<feature type="transmembrane region" description="Helical" evidence="1">
    <location>
        <begin position="20"/>
        <end position="40"/>
    </location>
</feature>
<sequence>MPNITTHSASNEETAALLQFQIIGTFLSAITYGLIISLFWHCLIMFTTTKKDYYSRRTRRFLIAYIVIMFLMSTVAIIQEIVSVVNAVVHGVNPNSRHLMQLNEPLVLPFAIWGADGFMLRRCMILYMDGSRLQRTIVYSILLLSAIASFGCGIFYYMSPALAAFADKPPLLATTMAISVSTAVNFILTTLICGRLWFHQEGMRRVLGPHYGSPYMRVIVMCSASCLLIVVTSLAYIGLFAMSDQNRSNGSVIPLLLLPHVCAISPIFIVYHVARGRGLTTLSPADILTPNIDVSEIGNSSVKEMEAIQFRHQLSRSTDSSSSRNSFCGISVNLEPHAGENIGDNR</sequence>
<feature type="transmembrane region" description="Helical" evidence="1">
    <location>
        <begin position="252"/>
        <end position="274"/>
    </location>
</feature>
<accession>A0A0D2NH83</accession>
<proteinExistence type="predicted"/>
<reference evidence="3" key="1">
    <citation type="submission" date="2014-04" db="EMBL/GenBank/DDBJ databases">
        <title>Evolutionary Origins and Diversification of the Mycorrhizal Mutualists.</title>
        <authorList>
            <consortium name="DOE Joint Genome Institute"/>
            <consortium name="Mycorrhizal Genomics Consortium"/>
            <person name="Kohler A."/>
            <person name="Kuo A."/>
            <person name="Nagy L.G."/>
            <person name="Floudas D."/>
            <person name="Copeland A."/>
            <person name="Barry K.W."/>
            <person name="Cichocki N."/>
            <person name="Veneault-Fourrey C."/>
            <person name="LaButti K."/>
            <person name="Lindquist E.A."/>
            <person name="Lipzen A."/>
            <person name="Lundell T."/>
            <person name="Morin E."/>
            <person name="Murat C."/>
            <person name="Riley R."/>
            <person name="Ohm R."/>
            <person name="Sun H."/>
            <person name="Tunlid A."/>
            <person name="Henrissat B."/>
            <person name="Grigoriev I.V."/>
            <person name="Hibbett D.S."/>
            <person name="Martin F."/>
        </authorList>
    </citation>
    <scope>NUCLEOTIDE SEQUENCE [LARGE SCALE GENOMIC DNA]</scope>
    <source>
        <strain evidence="3">FD-334 SS-4</strain>
    </source>
</reference>
<dbReference type="EMBL" id="KN817590">
    <property type="protein sequence ID" value="KJA18324.1"/>
    <property type="molecule type" value="Genomic_DNA"/>
</dbReference>
<dbReference type="AlphaFoldDB" id="A0A0D2NH83"/>
<feature type="transmembrane region" description="Helical" evidence="1">
    <location>
        <begin position="136"/>
        <end position="159"/>
    </location>
</feature>
<keyword evidence="1" id="KW-0812">Transmembrane</keyword>
<evidence type="ECO:0000256" key="1">
    <source>
        <dbReference type="SAM" id="Phobius"/>
    </source>
</evidence>
<keyword evidence="1" id="KW-0472">Membrane</keyword>
<dbReference type="Proteomes" id="UP000054270">
    <property type="component" value="Unassembled WGS sequence"/>
</dbReference>
<name>A0A0D2NH83_HYPSF</name>
<feature type="transmembrane region" description="Helical" evidence="1">
    <location>
        <begin position="218"/>
        <end position="240"/>
    </location>
</feature>
<keyword evidence="1" id="KW-1133">Transmembrane helix</keyword>
<protein>
    <submittedName>
        <fullName evidence="2">Uncharacterized protein</fullName>
    </submittedName>
</protein>
<keyword evidence="3" id="KW-1185">Reference proteome</keyword>
<dbReference type="OrthoDB" id="3267806at2759"/>
<feature type="transmembrane region" description="Helical" evidence="1">
    <location>
        <begin position="106"/>
        <end position="124"/>
    </location>
</feature>
<feature type="transmembrane region" description="Helical" evidence="1">
    <location>
        <begin position="171"/>
        <end position="198"/>
    </location>
</feature>
<gene>
    <name evidence="2" type="ORF">HYPSUDRAFT_45335</name>
</gene>
<organism evidence="2 3">
    <name type="scientific">Hypholoma sublateritium (strain FD-334 SS-4)</name>
    <dbReference type="NCBI Taxonomy" id="945553"/>
    <lineage>
        <taxon>Eukaryota</taxon>
        <taxon>Fungi</taxon>
        <taxon>Dikarya</taxon>
        <taxon>Basidiomycota</taxon>
        <taxon>Agaricomycotina</taxon>
        <taxon>Agaricomycetes</taxon>
        <taxon>Agaricomycetidae</taxon>
        <taxon>Agaricales</taxon>
        <taxon>Agaricineae</taxon>
        <taxon>Strophariaceae</taxon>
        <taxon>Hypholoma</taxon>
    </lineage>
</organism>
<dbReference type="STRING" id="945553.A0A0D2NH83"/>
<evidence type="ECO:0000313" key="2">
    <source>
        <dbReference type="EMBL" id="KJA18324.1"/>
    </source>
</evidence>